<dbReference type="PROSITE" id="PS51704">
    <property type="entry name" value="GP_PDE"/>
    <property type="match status" value="1"/>
</dbReference>
<dbReference type="GO" id="GO:0006629">
    <property type="term" value="P:lipid metabolic process"/>
    <property type="evidence" value="ECO:0007669"/>
    <property type="project" value="InterPro"/>
</dbReference>
<dbReference type="SUPFAM" id="SSF51695">
    <property type="entry name" value="PLC-like phosphodiesterases"/>
    <property type="match status" value="1"/>
</dbReference>
<dbReference type="GO" id="GO:0008081">
    <property type="term" value="F:phosphoric diester hydrolase activity"/>
    <property type="evidence" value="ECO:0007669"/>
    <property type="project" value="InterPro"/>
</dbReference>
<comment type="caution">
    <text evidence="3">The sequence shown here is derived from an EMBL/GenBank/DDBJ whole genome shotgun (WGS) entry which is preliminary data.</text>
</comment>
<feature type="domain" description="GP-PDE" evidence="2">
    <location>
        <begin position="15"/>
        <end position="329"/>
    </location>
</feature>
<dbReference type="InterPro" id="IPR017946">
    <property type="entry name" value="PLC-like_Pdiesterase_TIM-brl"/>
</dbReference>
<gene>
    <name evidence="3" type="ORF">DXG03_006187</name>
</gene>
<feature type="signal peptide" evidence="1">
    <location>
        <begin position="1"/>
        <end position="19"/>
    </location>
</feature>
<dbReference type="Gene3D" id="3.20.20.190">
    <property type="entry name" value="Phosphatidylinositol (PI) phosphodiesterase"/>
    <property type="match status" value="1"/>
</dbReference>
<protein>
    <recommendedName>
        <fullName evidence="2">GP-PDE domain-containing protein</fullName>
    </recommendedName>
</protein>
<evidence type="ECO:0000256" key="1">
    <source>
        <dbReference type="SAM" id="SignalP"/>
    </source>
</evidence>
<name>A0A9P7GF87_9AGAR</name>
<feature type="chain" id="PRO_5040494770" description="GP-PDE domain-containing protein" evidence="1">
    <location>
        <begin position="20"/>
        <end position="354"/>
    </location>
</feature>
<evidence type="ECO:0000313" key="3">
    <source>
        <dbReference type="EMBL" id="KAG5648230.1"/>
    </source>
</evidence>
<keyword evidence="4" id="KW-1185">Reference proteome</keyword>
<proteinExistence type="predicted"/>
<reference evidence="3" key="1">
    <citation type="submission" date="2020-07" db="EMBL/GenBank/DDBJ databases">
        <authorList>
            <person name="Nieuwenhuis M."/>
            <person name="Van De Peppel L.J.J."/>
        </authorList>
    </citation>
    <scope>NUCLEOTIDE SEQUENCE</scope>
    <source>
        <strain evidence="3">AP01</strain>
        <tissue evidence="3">Mycelium</tissue>
    </source>
</reference>
<accession>A0A9P7GF87</accession>
<dbReference type="Pfam" id="PF03009">
    <property type="entry name" value="GDPD"/>
    <property type="match status" value="1"/>
</dbReference>
<evidence type="ECO:0000313" key="4">
    <source>
        <dbReference type="Proteomes" id="UP000775547"/>
    </source>
</evidence>
<sequence>MFLTALATVLLTGVSISVASPLRLVYRPEFTKLGVHTEETCRGLIDGVKTLELDNGITKDGVVVVWHDFDIPALKCRDTAPAFKYDPDFPYVGKQIANLTLAQIKTLDCGSQRLLDFPMQLIHPGTKISTLQEVFDFVACVDHKRQIIFNVESKVDAVTPNNTRSAEDFVALQHAVFKKSGYSSKSITYQSFDWRTLKGMKQLDPKVPTVALVSSGTVGDINGASPWFAGLNLRDFPGETVDVKIANAAKAVKADILSPAAVHGSSPVPDPTQPGYIPFTTKAMVDRSHKLGMPVIPWTVDRLSIAGQLLEWGVDGIITDYPTQMRRFVQQKGLGVTPTHSEDKVLKCLAKHTR</sequence>
<dbReference type="EMBL" id="JABCKV010000004">
    <property type="protein sequence ID" value="KAG5648230.1"/>
    <property type="molecule type" value="Genomic_DNA"/>
</dbReference>
<reference evidence="3" key="2">
    <citation type="submission" date="2021-10" db="EMBL/GenBank/DDBJ databases">
        <title>Phylogenomics reveals ancestral predisposition of the termite-cultivated fungus Termitomyces towards a domesticated lifestyle.</title>
        <authorList>
            <person name="Auxier B."/>
            <person name="Grum-Grzhimaylo A."/>
            <person name="Cardenas M.E."/>
            <person name="Lodge J.D."/>
            <person name="Laessoe T."/>
            <person name="Pedersen O."/>
            <person name="Smith M.E."/>
            <person name="Kuyper T.W."/>
            <person name="Franco-Molano E.A."/>
            <person name="Baroni T.J."/>
            <person name="Aanen D.K."/>
        </authorList>
    </citation>
    <scope>NUCLEOTIDE SEQUENCE</scope>
    <source>
        <strain evidence="3">AP01</strain>
        <tissue evidence="3">Mycelium</tissue>
    </source>
</reference>
<keyword evidence="1" id="KW-0732">Signal</keyword>
<dbReference type="PANTHER" id="PTHR46211">
    <property type="entry name" value="GLYCEROPHOSPHORYL DIESTER PHOSPHODIESTERASE"/>
    <property type="match status" value="1"/>
</dbReference>
<dbReference type="Proteomes" id="UP000775547">
    <property type="component" value="Unassembled WGS sequence"/>
</dbReference>
<dbReference type="PANTHER" id="PTHR46211:SF14">
    <property type="entry name" value="GLYCEROPHOSPHODIESTER PHOSPHODIESTERASE"/>
    <property type="match status" value="1"/>
</dbReference>
<organism evidence="3 4">
    <name type="scientific">Asterophora parasitica</name>
    <dbReference type="NCBI Taxonomy" id="117018"/>
    <lineage>
        <taxon>Eukaryota</taxon>
        <taxon>Fungi</taxon>
        <taxon>Dikarya</taxon>
        <taxon>Basidiomycota</taxon>
        <taxon>Agaricomycotina</taxon>
        <taxon>Agaricomycetes</taxon>
        <taxon>Agaricomycetidae</taxon>
        <taxon>Agaricales</taxon>
        <taxon>Tricholomatineae</taxon>
        <taxon>Lyophyllaceae</taxon>
        <taxon>Asterophora</taxon>
    </lineage>
</organism>
<dbReference type="AlphaFoldDB" id="A0A9P7GF87"/>
<dbReference type="OrthoDB" id="1058301at2759"/>
<evidence type="ECO:0000259" key="2">
    <source>
        <dbReference type="PROSITE" id="PS51704"/>
    </source>
</evidence>
<dbReference type="InterPro" id="IPR030395">
    <property type="entry name" value="GP_PDE_dom"/>
</dbReference>